<evidence type="ECO:0000256" key="2">
    <source>
        <dbReference type="ARBA" id="ARBA00022475"/>
    </source>
</evidence>
<comment type="subcellular location">
    <subcellularLocation>
        <location evidence="1">Cell membrane</location>
        <topology evidence="1">Multi-pass membrane protein</topology>
    </subcellularLocation>
</comment>
<name>A0A929BA08_9PSEU</name>
<feature type="domain" description="ArnT-like N-terminal" evidence="10">
    <location>
        <begin position="74"/>
        <end position="183"/>
    </location>
</feature>
<dbReference type="GO" id="GO:0005886">
    <property type="term" value="C:plasma membrane"/>
    <property type="evidence" value="ECO:0007669"/>
    <property type="project" value="UniProtKB-SubCell"/>
</dbReference>
<evidence type="ECO:0000259" key="10">
    <source>
        <dbReference type="Pfam" id="PF02366"/>
    </source>
</evidence>
<feature type="transmembrane region" description="Helical" evidence="9">
    <location>
        <begin position="128"/>
        <end position="145"/>
    </location>
</feature>
<keyword evidence="2" id="KW-1003">Cell membrane</keyword>
<dbReference type="Proteomes" id="UP000598360">
    <property type="component" value="Unassembled WGS sequence"/>
</dbReference>
<keyword evidence="3" id="KW-0328">Glycosyltransferase</keyword>
<evidence type="ECO:0000256" key="6">
    <source>
        <dbReference type="ARBA" id="ARBA00022989"/>
    </source>
</evidence>
<gene>
    <name evidence="11" type="ORF">IQ251_16420</name>
</gene>
<keyword evidence="4" id="KW-0808">Transferase</keyword>
<evidence type="ECO:0000256" key="3">
    <source>
        <dbReference type="ARBA" id="ARBA00022676"/>
    </source>
</evidence>
<feature type="transmembrane region" description="Helical" evidence="9">
    <location>
        <begin position="69"/>
        <end position="94"/>
    </location>
</feature>
<sequence>MLAGLRRHWVLTVVLVGGIVLRAAAQVAYRPALLYFDSYWYLENLEALSPTENNPIGYQLLLLKALVPFGGLASVALVQHVLVIGMAVAAYVLLLRWGTRPWIAGMASAPLLLDGYQVQIEQLIMSDVLFQALIFCVVFALLWSTEPGPWRSLLAGVFLGCAVIVRLPGIVLVVPAVLFVVFAVRAGREIWRHRLLSACSLLLGFAVVLGSYASYHHAWTGEFALGGSKGGNVLMFGRAAMVADCGSLPLTSDERLVCPEMTHEERVRFGIDTFIHHYPRAGTVPPEVDVEEVKGSFIRKVFLNQPGEVLGAVATDFLKGFAPTRVQAAGDVPLERWKFQETYPMYAGQTYVLGILDEFDDGGYAVDERLASALRLYQSTVGYTSGTALGAALLIAVLAGAGPRGSRRLSTGRAALLPATMAVSVLGASAAVEFSWRYQLPGLVLIPLAGALGVTALMCGRADGAAGSRSAAPESDRRAGLAVPE</sequence>
<evidence type="ECO:0000256" key="8">
    <source>
        <dbReference type="SAM" id="MobiDB-lite"/>
    </source>
</evidence>
<accession>A0A929BA08</accession>
<evidence type="ECO:0000256" key="5">
    <source>
        <dbReference type="ARBA" id="ARBA00022692"/>
    </source>
</evidence>
<dbReference type="InterPro" id="IPR050297">
    <property type="entry name" value="LipidA_mod_glycosyltrf_83"/>
</dbReference>
<dbReference type="RefSeq" id="WP_193929475.1">
    <property type="nucleotide sequence ID" value="NZ_JADEYC010000030.1"/>
</dbReference>
<reference evidence="11" key="1">
    <citation type="submission" date="2020-10" db="EMBL/GenBank/DDBJ databases">
        <title>Diversity and distribution of actinomycetes associated with coral in the coast of Hainan.</title>
        <authorList>
            <person name="Li F."/>
        </authorList>
    </citation>
    <scope>NUCLEOTIDE SEQUENCE</scope>
    <source>
        <strain evidence="11">HNM0983</strain>
    </source>
</reference>
<feature type="transmembrane region" description="Helical" evidence="9">
    <location>
        <begin position="438"/>
        <end position="459"/>
    </location>
</feature>
<dbReference type="AlphaFoldDB" id="A0A929BA08"/>
<comment type="caution">
    <text evidence="11">The sequence shown here is derived from an EMBL/GenBank/DDBJ whole genome shotgun (WGS) entry which is preliminary data.</text>
</comment>
<dbReference type="PANTHER" id="PTHR33908">
    <property type="entry name" value="MANNOSYLTRANSFERASE YKCB-RELATED"/>
    <property type="match status" value="1"/>
</dbReference>
<keyword evidence="5 9" id="KW-0812">Transmembrane</keyword>
<evidence type="ECO:0000256" key="7">
    <source>
        <dbReference type="ARBA" id="ARBA00023136"/>
    </source>
</evidence>
<dbReference type="GO" id="GO:0006493">
    <property type="term" value="P:protein O-linked glycosylation"/>
    <property type="evidence" value="ECO:0007669"/>
    <property type="project" value="InterPro"/>
</dbReference>
<organism evidence="11 12">
    <name type="scientific">Saccharopolyspora montiporae</name>
    <dbReference type="NCBI Taxonomy" id="2781240"/>
    <lineage>
        <taxon>Bacteria</taxon>
        <taxon>Bacillati</taxon>
        <taxon>Actinomycetota</taxon>
        <taxon>Actinomycetes</taxon>
        <taxon>Pseudonocardiales</taxon>
        <taxon>Pseudonocardiaceae</taxon>
        <taxon>Saccharopolyspora</taxon>
    </lineage>
</organism>
<protein>
    <submittedName>
        <fullName evidence="11">Phospholipid carrier-dependent glycosyltransferase</fullName>
    </submittedName>
</protein>
<evidence type="ECO:0000256" key="9">
    <source>
        <dbReference type="SAM" id="Phobius"/>
    </source>
</evidence>
<dbReference type="PANTHER" id="PTHR33908:SF11">
    <property type="entry name" value="MEMBRANE PROTEIN"/>
    <property type="match status" value="1"/>
</dbReference>
<dbReference type="GO" id="GO:0000030">
    <property type="term" value="F:mannosyltransferase activity"/>
    <property type="evidence" value="ECO:0007669"/>
    <property type="project" value="InterPro"/>
</dbReference>
<feature type="transmembrane region" description="Helical" evidence="9">
    <location>
        <begin position="414"/>
        <end position="432"/>
    </location>
</feature>
<feature type="region of interest" description="Disordered" evidence="8">
    <location>
        <begin position="466"/>
        <end position="485"/>
    </location>
</feature>
<dbReference type="InterPro" id="IPR003342">
    <property type="entry name" value="ArnT-like_N"/>
</dbReference>
<evidence type="ECO:0000313" key="12">
    <source>
        <dbReference type="Proteomes" id="UP000598360"/>
    </source>
</evidence>
<feature type="transmembrane region" description="Helical" evidence="9">
    <location>
        <begin position="381"/>
        <end position="402"/>
    </location>
</feature>
<evidence type="ECO:0000256" key="4">
    <source>
        <dbReference type="ARBA" id="ARBA00022679"/>
    </source>
</evidence>
<keyword evidence="7 9" id="KW-0472">Membrane</keyword>
<keyword evidence="6 9" id="KW-1133">Transmembrane helix</keyword>
<dbReference type="GO" id="GO:0016763">
    <property type="term" value="F:pentosyltransferase activity"/>
    <property type="evidence" value="ECO:0007669"/>
    <property type="project" value="TreeGrafter"/>
</dbReference>
<evidence type="ECO:0000313" key="11">
    <source>
        <dbReference type="EMBL" id="MBE9376037.1"/>
    </source>
</evidence>
<feature type="transmembrane region" description="Helical" evidence="9">
    <location>
        <begin position="195"/>
        <end position="215"/>
    </location>
</feature>
<feature type="transmembrane region" description="Helical" evidence="9">
    <location>
        <begin position="157"/>
        <end position="183"/>
    </location>
</feature>
<dbReference type="Pfam" id="PF02366">
    <property type="entry name" value="PMT"/>
    <property type="match status" value="1"/>
</dbReference>
<dbReference type="GO" id="GO:0009103">
    <property type="term" value="P:lipopolysaccharide biosynthetic process"/>
    <property type="evidence" value="ECO:0007669"/>
    <property type="project" value="UniProtKB-ARBA"/>
</dbReference>
<dbReference type="EMBL" id="JADEYC010000030">
    <property type="protein sequence ID" value="MBE9376037.1"/>
    <property type="molecule type" value="Genomic_DNA"/>
</dbReference>
<keyword evidence="12" id="KW-1185">Reference proteome</keyword>
<proteinExistence type="predicted"/>
<evidence type="ECO:0000256" key="1">
    <source>
        <dbReference type="ARBA" id="ARBA00004651"/>
    </source>
</evidence>